<dbReference type="Gene3D" id="3.90.550.10">
    <property type="entry name" value="Spore Coat Polysaccharide Biosynthesis Protein SpsA, Chain A"/>
    <property type="match status" value="1"/>
</dbReference>
<dbReference type="Proteomes" id="UP001500367">
    <property type="component" value="Unassembled WGS sequence"/>
</dbReference>
<organism evidence="2 3">
    <name type="scientific">Flavobacterium cheonanense</name>
    <dbReference type="NCBI Taxonomy" id="706183"/>
    <lineage>
        <taxon>Bacteria</taxon>
        <taxon>Pseudomonadati</taxon>
        <taxon>Bacteroidota</taxon>
        <taxon>Flavobacteriia</taxon>
        <taxon>Flavobacteriales</taxon>
        <taxon>Flavobacteriaceae</taxon>
        <taxon>Flavobacterium</taxon>
    </lineage>
</organism>
<dbReference type="PANTHER" id="PTHR22916:SF3">
    <property type="entry name" value="UDP-GLCNAC:BETAGAL BETA-1,3-N-ACETYLGLUCOSAMINYLTRANSFERASE-LIKE PROTEIN 1"/>
    <property type="match status" value="1"/>
</dbReference>
<sequence>MLFSILIANYNNGSFFKDCYASIMNQSYQDFEVIIVDDASTDNSVEVIEKLIANDSRFKLYFNEHNKGCGYTKRRCASLATGEVCAFVDPDDAIVVTALEKMVSSFKLHPTVSLVSSKYYFTDLFLNKTGEGTHGEALPNGTSYLTYGRGAITHFCSFRRSSYLKTSGIDSKFKRAVDQDLYYKLEETGSHLFLNDFLYYYRINSNSISANANLFKAEYWQIVAKEDAFERRLTDKTVQKSDYHSFILDKRFYLIQRINRSITNKKYCNKYYLLLELLKIDCKHNLLFFEFKFKLKSIIYSKL</sequence>
<keyword evidence="3" id="KW-1185">Reference proteome</keyword>
<evidence type="ECO:0000259" key="1">
    <source>
        <dbReference type="Pfam" id="PF00535"/>
    </source>
</evidence>
<dbReference type="InterPro" id="IPR001173">
    <property type="entry name" value="Glyco_trans_2-like"/>
</dbReference>
<dbReference type="RefSeq" id="WP_344816837.1">
    <property type="nucleotide sequence ID" value="NZ_BAABCT010000006.1"/>
</dbReference>
<evidence type="ECO:0000313" key="2">
    <source>
        <dbReference type="EMBL" id="GAA4076432.1"/>
    </source>
</evidence>
<accession>A0ABP7VXB2</accession>
<evidence type="ECO:0000313" key="3">
    <source>
        <dbReference type="Proteomes" id="UP001500367"/>
    </source>
</evidence>
<dbReference type="InterPro" id="IPR029044">
    <property type="entry name" value="Nucleotide-diphossugar_trans"/>
</dbReference>
<dbReference type="Pfam" id="PF00535">
    <property type="entry name" value="Glycos_transf_2"/>
    <property type="match status" value="1"/>
</dbReference>
<dbReference type="SUPFAM" id="SSF53448">
    <property type="entry name" value="Nucleotide-diphospho-sugar transferases"/>
    <property type="match status" value="1"/>
</dbReference>
<gene>
    <name evidence="2" type="ORF">GCM10022389_22800</name>
</gene>
<protein>
    <recommendedName>
        <fullName evidence="1">Glycosyltransferase 2-like domain-containing protein</fullName>
    </recommendedName>
</protein>
<name>A0ABP7VXB2_9FLAO</name>
<dbReference type="CDD" id="cd00761">
    <property type="entry name" value="Glyco_tranf_GTA_type"/>
    <property type="match status" value="1"/>
</dbReference>
<dbReference type="PANTHER" id="PTHR22916">
    <property type="entry name" value="GLYCOSYLTRANSFERASE"/>
    <property type="match status" value="1"/>
</dbReference>
<comment type="caution">
    <text evidence="2">The sequence shown here is derived from an EMBL/GenBank/DDBJ whole genome shotgun (WGS) entry which is preliminary data.</text>
</comment>
<proteinExistence type="predicted"/>
<feature type="domain" description="Glycosyltransferase 2-like" evidence="1">
    <location>
        <begin position="4"/>
        <end position="161"/>
    </location>
</feature>
<reference evidence="3" key="1">
    <citation type="journal article" date="2019" name="Int. J. Syst. Evol. Microbiol.">
        <title>The Global Catalogue of Microorganisms (GCM) 10K type strain sequencing project: providing services to taxonomists for standard genome sequencing and annotation.</title>
        <authorList>
            <consortium name="The Broad Institute Genomics Platform"/>
            <consortium name="The Broad Institute Genome Sequencing Center for Infectious Disease"/>
            <person name="Wu L."/>
            <person name="Ma J."/>
        </authorList>
    </citation>
    <scope>NUCLEOTIDE SEQUENCE [LARGE SCALE GENOMIC DNA]</scope>
    <source>
        <strain evidence="3">JCM 17069</strain>
    </source>
</reference>
<dbReference type="EMBL" id="BAABCT010000006">
    <property type="protein sequence ID" value="GAA4076432.1"/>
    <property type="molecule type" value="Genomic_DNA"/>
</dbReference>